<dbReference type="RefSeq" id="WP_264324682.1">
    <property type="nucleotide sequence ID" value="NZ_JADEXQ010000023.1"/>
</dbReference>
<reference evidence="2" key="1">
    <citation type="submission" date="2020-10" db="EMBL/GenBank/DDBJ databases">
        <authorList>
            <person name="Castelo-Branco R."/>
            <person name="Eusebio N."/>
            <person name="Adriana R."/>
            <person name="Vieira A."/>
            <person name="Brugerolle De Fraissinette N."/>
            <person name="Rezende De Castro R."/>
            <person name="Schneider M.P."/>
            <person name="Vasconcelos V."/>
            <person name="Leao P.N."/>
        </authorList>
    </citation>
    <scope>NUCLEOTIDE SEQUENCE</scope>
    <source>
        <strain evidence="2">LEGE 11480</strain>
    </source>
</reference>
<evidence type="ECO:0000313" key="3">
    <source>
        <dbReference type="Proteomes" id="UP000625316"/>
    </source>
</evidence>
<comment type="caution">
    <text evidence="2">The sequence shown here is derived from an EMBL/GenBank/DDBJ whole genome shotgun (WGS) entry which is preliminary data.</text>
</comment>
<evidence type="ECO:0000256" key="1">
    <source>
        <dbReference type="SAM" id="SignalP"/>
    </source>
</evidence>
<feature type="chain" id="PRO_5036990683" evidence="1">
    <location>
        <begin position="31"/>
        <end position="307"/>
    </location>
</feature>
<dbReference type="AlphaFoldDB" id="A0A928VJN8"/>
<proteinExistence type="predicted"/>
<organism evidence="2 3">
    <name type="scientific">Romeriopsis navalis LEGE 11480</name>
    <dbReference type="NCBI Taxonomy" id="2777977"/>
    <lineage>
        <taxon>Bacteria</taxon>
        <taxon>Bacillati</taxon>
        <taxon>Cyanobacteriota</taxon>
        <taxon>Cyanophyceae</taxon>
        <taxon>Leptolyngbyales</taxon>
        <taxon>Leptolyngbyaceae</taxon>
        <taxon>Romeriopsis</taxon>
        <taxon>Romeriopsis navalis</taxon>
    </lineage>
</organism>
<keyword evidence="3" id="KW-1185">Reference proteome</keyword>
<accession>A0A928VJN8</accession>
<gene>
    <name evidence="2" type="ORF">IQ266_08990</name>
</gene>
<sequence length="307" mass="34371">MPSLFSLFHRPATVMTTIAALSAIALPASATSLVQLTNATIISAPAPTDALNQTVQALHNQMDQAANQRNRQGLLRFYSLEFTNSDGLNRETLSQSLRQIWQQYPQLTYRTQVLKAKRVGSGIDAETMTTVSGKQVRGGREVMVNITARSIQRWEKQQLVQQEILSEQTKLSFGENPPTVSVNLPDKIQVGQKYNYEAIVQEPLGKDILMGQLFDRAITTSAVTRPKTLQLDMPSILELIGNRSFPRPRRQLKPNAQRITLKRLRAGGFFKSGFAPRTPENRRISAILVRHDAGVTIVTRRLRVVEK</sequence>
<evidence type="ECO:0000313" key="2">
    <source>
        <dbReference type="EMBL" id="MBE9029863.1"/>
    </source>
</evidence>
<name>A0A928VJN8_9CYAN</name>
<dbReference type="EMBL" id="JADEXQ010000023">
    <property type="protein sequence ID" value="MBE9029863.1"/>
    <property type="molecule type" value="Genomic_DNA"/>
</dbReference>
<keyword evidence="1" id="KW-0732">Signal</keyword>
<protein>
    <submittedName>
        <fullName evidence="2">Nuclear transport factor 2 family protein</fullName>
    </submittedName>
</protein>
<feature type="signal peptide" evidence="1">
    <location>
        <begin position="1"/>
        <end position="30"/>
    </location>
</feature>
<dbReference type="Proteomes" id="UP000625316">
    <property type="component" value="Unassembled WGS sequence"/>
</dbReference>